<dbReference type="Proteomes" id="UP001265700">
    <property type="component" value="Unassembled WGS sequence"/>
</dbReference>
<dbReference type="GO" id="GO:0005840">
    <property type="term" value="C:ribosome"/>
    <property type="evidence" value="ECO:0007669"/>
    <property type="project" value="UniProtKB-KW"/>
</dbReference>
<accession>A0ABU1WSD7</accession>
<reference evidence="2 3" key="1">
    <citation type="submission" date="2023-07" db="EMBL/GenBank/DDBJ databases">
        <title>Sorghum-associated microbial communities from plants grown in Nebraska, USA.</title>
        <authorList>
            <person name="Schachtman D."/>
        </authorList>
    </citation>
    <scope>NUCLEOTIDE SEQUENCE [LARGE SCALE GENOMIC DNA]</scope>
    <source>
        <strain evidence="2 3">4249</strain>
    </source>
</reference>
<feature type="transmembrane region" description="Helical" evidence="1">
    <location>
        <begin position="69"/>
        <end position="87"/>
    </location>
</feature>
<dbReference type="Gene3D" id="3.30.1390.10">
    <property type="match status" value="1"/>
</dbReference>
<dbReference type="EMBL" id="JAVDWU010000010">
    <property type="protein sequence ID" value="MDR7152217.1"/>
    <property type="molecule type" value="Genomic_DNA"/>
</dbReference>
<keyword evidence="2" id="KW-0687">Ribonucleoprotein</keyword>
<proteinExistence type="predicted"/>
<evidence type="ECO:0000256" key="1">
    <source>
        <dbReference type="SAM" id="Phobius"/>
    </source>
</evidence>
<dbReference type="InterPro" id="IPR014719">
    <property type="entry name" value="Ribosomal_bL12_C/ClpS-like"/>
</dbReference>
<keyword evidence="3" id="KW-1185">Reference proteome</keyword>
<name>A0ABU1WSD7_9BURK</name>
<gene>
    <name evidence="2" type="ORF">J2W49_004193</name>
</gene>
<dbReference type="RefSeq" id="WP_310320737.1">
    <property type="nucleotide sequence ID" value="NZ_JAVDWU010000010.1"/>
</dbReference>
<comment type="caution">
    <text evidence="2">The sequence shown here is derived from an EMBL/GenBank/DDBJ whole genome shotgun (WGS) entry which is preliminary data.</text>
</comment>
<evidence type="ECO:0000313" key="2">
    <source>
        <dbReference type="EMBL" id="MDR7152217.1"/>
    </source>
</evidence>
<sequence>MTPTTIPPHAQVALHEGRKLEAVRRTREATGLGLQEAMAAVEAWEAEHPTPEALYRQDAREPGVAPSRLVASVVAVLVLGLVAWVFLA</sequence>
<evidence type="ECO:0000313" key="3">
    <source>
        <dbReference type="Proteomes" id="UP001265700"/>
    </source>
</evidence>
<keyword evidence="1" id="KW-0472">Membrane</keyword>
<keyword evidence="1" id="KW-1133">Transmembrane helix</keyword>
<keyword evidence="1" id="KW-0812">Transmembrane</keyword>
<keyword evidence="2" id="KW-0689">Ribosomal protein</keyword>
<protein>
    <submittedName>
        <fullName evidence="2">Ribosomal protein L7/L12</fullName>
    </submittedName>
</protein>
<organism evidence="2 3">
    <name type="scientific">Hydrogenophaga palleronii</name>
    <dbReference type="NCBI Taxonomy" id="65655"/>
    <lineage>
        <taxon>Bacteria</taxon>
        <taxon>Pseudomonadati</taxon>
        <taxon>Pseudomonadota</taxon>
        <taxon>Betaproteobacteria</taxon>
        <taxon>Burkholderiales</taxon>
        <taxon>Comamonadaceae</taxon>
        <taxon>Hydrogenophaga</taxon>
    </lineage>
</organism>